<keyword evidence="4" id="KW-0479">Metal-binding</keyword>
<dbReference type="PANTHER" id="PTHR34047:SF7">
    <property type="entry name" value="RNA-DIRECTED DNA POLYMERASE"/>
    <property type="match status" value="1"/>
</dbReference>
<dbReference type="GO" id="GO:0051607">
    <property type="term" value="P:defense response to virus"/>
    <property type="evidence" value="ECO:0007669"/>
    <property type="project" value="UniProtKB-KW"/>
</dbReference>
<dbReference type="GeneID" id="93842858"/>
<keyword evidence="3" id="KW-0548">Nucleotidyltransferase</keyword>
<name>A0AA89QEG5_STRCU</name>
<evidence type="ECO:0000313" key="13">
    <source>
        <dbReference type="Proteomes" id="UP000579531"/>
    </source>
</evidence>
<dbReference type="AlphaFoldDB" id="A0AA89QEG5"/>
<dbReference type="PRINTS" id="PR00866">
    <property type="entry name" value="RNADNAPOLMS"/>
</dbReference>
<dbReference type="PROSITE" id="PS50878">
    <property type="entry name" value="RT_POL"/>
    <property type="match status" value="1"/>
</dbReference>
<evidence type="ECO:0000256" key="3">
    <source>
        <dbReference type="ARBA" id="ARBA00022695"/>
    </source>
</evidence>
<evidence type="ECO:0000256" key="2">
    <source>
        <dbReference type="ARBA" id="ARBA00022679"/>
    </source>
</evidence>
<keyword evidence="2" id="KW-0808">Transferase</keyword>
<evidence type="ECO:0000259" key="11">
    <source>
        <dbReference type="PROSITE" id="PS50878"/>
    </source>
</evidence>
<dbReference type="CDD" id="cd03487">
    <property type="entry name" value="RT_Bac_retron_II"/>
    <property type="match status" value="1"/>
</dbReference>
<accession>A0AA89QEG5</accession>
<dbReference type="SUPFAM" id="SSF56672">
    <property type="entry name" value="DNA/RNA polymerases"/>
    <property type="match status" value="1"/>
</dbReference>
<dbReference type="GO" id="GO:0003964">
    <property type="term" value="F:RNA-directed DNA polymerase activity"/>
    <property type="evidence" value="ECO:0007669"/>
    <property type="project" value="UniProtKB-KW"/>
</dbReference>
<organism evidence="12 13">
    <name type="scientific">Streptomyces collinus</name>
    <dbReference type="NCBI Taxonomy" id="42684"/>
    <lineage>
        <taxon>Bacteria</taxon>
        <taxon>Bacillati</taxon>
        <taxon>Actinomycetota</taxon>
        <taxon>Actinomycetes</taxon>
        <taxon>Kitasatosporales</taxon>
        <taxon>Streptomycetaceae</taxon>
        <taxon>Streptomyces</taxon>
    </lineage>
</organism>
<dbReference type="RefSeq" id="WP_184852657.1">
    <property type="nucleotide sequence ID" value="NZ_BAABFE010000002.1"/>
</dbReference>
<dbReference type="PANTHER" id="PTHR34047">
    <property type="entry name" value="NUCLEAR INTRON MATURASE 1, MITOCHONDRIAL-RELATED"/>
    <property type="match status" value="1"/>
</dbReference>
<feature type="domain" description="Reverse transcriptase" evidence="11">
    <location>
        <begin position="13"/>
        <end position="299"/>
    </location>
</feature>
<evidence type="ECO:0000256" key="8">
    <source>
        <dbReference type="ARBA" id="ARBA00034120"/>
    </source>
</evidence>
<evidence type="ECO:0000256" key="1">
    <source>
        <dbReference type="ARBA" id="ARBA00012493"/>
    </source>
</evidence>
<dbReference type="GO" id="GO:0046872">
    <property type="term" value="F:metal ion binding"/>
    <property type="evidence" value="ECO:0007669"/>
    <property type="project" value="UniProtKB-KW"/>
</dbReference>
<evidence type="ECO:0000256" key="5">
    <source>
        <dbReference type="ARBA" id="ARBA00022842"/>
    </source>
</evidence>
<keyword evidence="7" id="KW-0051">Antiviral defense</keyword>
<gene>
    <name evidence="12" type="ORF">HNR72_006434</name>
</gene>
<keyword evidence="5" id="KW-0460">Magnesium</keyword>
<protein>
    <recommendedName>
        <fullName evidence="1">RNA-directed DNA polymerase</fullName>
        <ecNumber evidence="1">2.7.7.49</ecNumber>
    </recommendedName>
</protein>
<dbReference type="Proteomes" id="UP000579531">
    <property type="component" value="Unassembled WGS sequence"/>
</dbReference>
<keyword evidence="13" id="KW-1185">Reference proteome</keyword>
<comment type="similarity">
    <text evidence="8">Belongs to the bacterial reverse transcriptase family.</text>
</comment>
<feature type="compositionally biased region" description="Basic and acidic residues" evidence="10">
    <location>
        <begin position="564"/>
        <end position="573"/>
    </location>
</feature>
<evidence type="ECO:0000256" key="4">
    <source>
        <dbReference type="ARBA" id="ARBA00022723"/>
    </source>
</evidence>
<keyword evidence="6" id="KW-0695">RNA-directed DNA polymerase</keyword>
<dbReference type="InterPro" id="IPR000123">
    <property type="entry name" value="Reverse_transcriptase_msDNA"/>
</dbReference>
<proteinExistence type="inferred from homology"/>
<evidence type="ECO:0000256" key="10">
    <source>
        <dbReference type="SAM" id="MobiDB-lite"/>
    </source>
</evidence>
<dbReference type="EMBL" id="JACHLX010000001">
    <property type="protein sequence ID" value="MBB5815406.1"/>
    <property type="molecule type" value="Genomic_DNA"/>
</dbReference>
<evidence type="ECO:0000256" key="7">
    <source>
        <dbReference type="ARBA" id="ARBA00023118"/>
    </source>
</evidence>
<dbReference type="InterPro" id="IPR051083">
    <property type="entry name" value="GrpII_Intron_Splice-Mob/Def"/>
</dbReference>
<sequence>MTTTDDFADLTPDQFLEAVVSGSIYPYTEHRIPKRRGGRRTLHAPVPRLSEVQQEILARLETLPADFQPHPAAFAYRRGRSVVDCAAAHLRAHTVIRLDIADFFGSIRERHVHAALKDAWTQPAERGYRLDLAENDEGRREIALRRNGRTLGTYTTARLVTVSPPEPNHTWTNRGTGRRTVRLEATGQDFSVRRPGLIHKHTREGFLPQGAPTSGYLSNIVMRDVDEVVTHQAESLGLRYTRYSDDMYFSRRALVHHDDVVRLMAGVKQALEPLGMRLNTKKTYVARPGARRSVLGILVDGPAPRLTREYKRRITKHVRGAASFGIEQHRRHQKFKDLAELDAHVTGLLSFAHMVEPGWADTQLADWKRLREIPRDHEEPVIVQHGLDLPWDEEVEVSQADLAKASIDDLVRGAQRYRSSSDYLQMLEFVGRFKRYAPFNAMVVHIQKPGARYVLPSSEWTSKYRRVLKPGAQPLMIFQPRGPYMLVYDVGDTEALPGARPLPKGITAPVSVSSRVGEKVVAEVWHHTETNLAPLGIRLTLVDHGASSCGGTYRSRSGSAVERPGSRPGDRPETYPTLFEIEVNRNLPLLDRYATLAHELGHLFCGHLGAGPGETWPDRYVRPLSDEDAVKVHARNEVEAESIAYMVLKRLDPDVRMGDYITGHLGPDQQVPETVALNVTFKAAGLIIEMGKKRIPAAKLQKPKK</sequence>
<dbReference type="InterPro" id="IPR000477">
    <property type="entry name" value="RT_dom"/>
</dbReference>
<dbReference type="EC" id="2.7.7.49" evidence="1"/>
<evidence type="ECO:0000256" key="9">
    <source>
        <dbReference type="ARBA" id="ARBA00048173"/>
    </source>
</evidence>
<comment type="caution">
    <text evidence="12">The sequence shown here is derived from an EMBL/GenBank/DDBJ whole genome shotgun (WGS) entry which is preliminary data.</text>
</comment>
<feature type="region of interest" description="Disordered" evidence="10">
    <location>
        <begin position="549"/>
        <end position="573"/>
    </location>
</feature>
<reference evidence="12 13" key="1">
    <citation type="submission" date="2020-08" db="EMBL/GenBank/DDBJ databases">
        <title>Sequencing the genomes of 1000 actinobacteria strains.</title>
        <authorList>
            <person name="Klenk H.-P."/>
        </authorList>
    </citation>
    <scope>NUCLEOTIDE SEQUENCE [LARGE SCALE GENOMIC DNA]</scope>
    <source>
        <strain evidence="12 13">DSM 40129</strain>
    </source>
</reference>
<dbReference type="InterPro" id="IPR043502">
    <property type="entry name" value="DNA/RNA_pol_sf"/>
</dbReference>
<evidence type="ECO:0000256" key="6">
    <source>
        <dbReference type="ARBA" id="ARBA00022918"/>
    </source>
</evidence>
<evidence type="ECO:0000313" key="12">
    <source>
        <dbReference type="EMBL" id="MBB5815406.1"/>
    </source>
</evidence>
<dbReference type="Pfam" id="PF00078">
    <property type="entry name" value="RVT_1"/>
    <property type="match status" value="1"/>
</dbReference>
<comment type="catalytic activity">
    <reaction evidence="9">
        <text>DNA(n) + a 2'-deoxyribonucleoside 5'-triphosphate = DNA(n+1) + diphosphate</text>
        <dbReference type="Rhea" id="RHEA:22508"/>
        <dbReference type="Rhea" id="RHEA-COMP:17339"/>
        <dbReference type="Rhea" id="RHEA-COMP:17340"/>
        <dbReference type="ChEBI" id="CHEBI:33019"/>
        <dbReference type="ChEBI" id="CHEBI:61560"/>
        <dbReference type="ChEBI" id="CHEBI:173112"/>
        <dbReference type="EC" id="2.7.7.49"/>
    </reaction>
</comment>
<dbReference type="GO" id="GO:0003723">
    <property type="term" value="F:RNA binding"/>
    <property type="evidence" value="ECO:0007669"/>
    <property type="project" value="InterPro"/>
</dbReference>